<sequence>MTKFNKELLINLLAEFLASMLVQFSGCGVTNYWSGSWSKGWSMAYLPYAVGWGGSVIAATQAFRILSGAHINPCISIAAMIMQQVEVLDGFLYILMQLLGSAAGFGVAYGIVRRDNASGFCVTRISIDPWWKSILLEFYMTGAWVLAMCASWNVANEELLETISLRIGIVVAASTLAGGGYTGASMNPFRSLWPAIADSFWDYIYIYMVVPPITAALLAVAWRFLYLQGDIESSTTKKGGDE</sequence>
<keyword evidence="2 5" id="KW-0812">Transmembrane</keyword>
<dbReference type="InterPro" id="IPR023271">
    <property type="entry name" value="Aquaporin-like"/>
</dbReference>
<name>A0A6P8X894_DROAB</name>
<evidence type="ECO:0000256" key="1">
    <source>
        <dbReference type="ARBA" id="ARBA00004141"/>
    </source>
</evidence>
<keyword evidence="3 6" id="KW-1133">Transmembrane helix</keyword>
<feature type="transmembrane region" description="Helical" evidence="6">
    <location>
        <begin position="12"/>
        <end position="33"/>
    </location>
</feature>
<keyword evidence="7" id="KW-1185">Reference proteome</keyword>
<keyword evidence="5" id="KW-0813">Transport</keyword>
<proteinExistence type="inferred from homology"/>
<dbReference type="GO" id="GO:0005886">
    <property type="term" value="C:plasma membrane"/>
    <property type="evidence" value="ECO:0007669"/>
    <property type="project" value="TreeGrafter"/>
</dbReference>
<feature type="transmembrane region" description="Helical" evidence="6">
    <location>
        <begin position="204"/>
        <end position="225"/>
    </location>
</feature>
<keyword evidence="4 6" id="KW-0472">Membrane</keyword>
<feature type="transmembrane region" description="Helical" evidence="6">
    <location>
        <begin position="45"/>
        <end position="66"/>
    </location>
</feature>
<evidence type="ECO:0000256" key="2">
    <source>
        <dbReference type="ARBA" id="ARBA00022692"/>
    </source>
</evidence>
<dbReference type="AlphaFoldDB" id="A0A6P8X894"/>
<evidence type="ECO:0000313" key="8">
    <source>
        <dbReference type="RefSeq" id="XP_034108183.1"/>
    </source>
</evidence>
<evidence type="ECO:0000313" key="7">
    <source>
        <dbReference type="Proteomes" id="UP000515160"/>
    </source>
</evidence>
<dbReference type="InterPro" id="IPR034294">
    <property type="entry name" value="Aquaporin_transptr"/>
</dbReference>
<evidence type="ECO:0000256" key="3">
    <source>
        <dbReference type="ARBA" id="ARBA00022989"/>
    </source>
</evidence>
<reference evidence="8 9" key="1">
    <citation type="submission" date="2025-04" db="UniProtKB">
        <authorList>
            <consortium name="RefSeq"/>
        </authorList>
    </citation>
    <scope>IDENTIFICATION</scope>
    <source>
        <strain evidence="8 9">15112-1751.03</strain>
        <tissue evidence="8 9">Whole Adult</tissue>
    </source>
</reference>
<dbReference type="SUPFAM" id="SSF81338">
    <property type="entry name" value="Aquaporin-like"/>
    <property type="match status" value="1"/>
</dbReference>
<dbReference type="GeneID" id="117570562"/>
<organism evidence="7 8">
    <name type="scientific">Drosophila albomicans</name>
    <name type="common">Fruit fly</name>
    <dbReference type="NCBI Taxonomy" id="7291"/>
    <lineage>
        <taxon>Eukaryota</taxon>
        <taxon>Metazoa</taxon>
        <taxon>Ecdysozoa</taxon>
        <taxon>Arthropoda</taxon>
        <taxon>Hexapoda</taxon>
        <taxon>Insecta</taxon>
        <taxon>Pterygota</taxon>
        <taxon>Neoptera</taxon>
        <taxon>Endopterygota</taxon>
        <taxon>Diptera</taxon>
        <taxon>Brachycera</taxon>
        <taxon>Muscomorpha</taxon>
        <taxon>Ephydroidea</taxon>
        <taxon>Drosophilidae</taxon>
        <taxon>Drosophila</taxon>
    </lineage>
</organism>
<dbReference type="OrthoDB" id="3222at2759"/>
<evidence type="ECO:0000313" key="9">
    <source>
        <dbReference type="RefSeq" id="XP_051859720.1"/>
    </source>
</evidence>
<dbReference type="PANTHER" id="PTHR19139">
    <property type="entry name" value="AQUAPORIN TRANSPORTER"/>
    <property type="match status" value="1"/>
</dbReference>
<evidence type="ECO:0000256" key="6">
    <source>
        <dbReference type="SAM" id="Phobius"/>
    </source>
</evidence>
<dbReference type="Proteomes" id="UP000515160">
    <property type="component" value="Chromosome 3"/>
</dbReference>
<gene>
    <name evidence="8 9" type="primary">LOC117570562</name>
</gene>
<feature type="transmembrane region" description="Helical" evidence="6">
    <location>
        <begin position="131"/>
        <end position="155"/>
    </location>
</feature>
<comment type="similarity">
    <text evidence="5">Belongs to the MIP/aquaporin (TC 1.A.8) family.</text>
</comment>
<accession>A0A6P8X894</accession>
<evidence type="ECO:0000256" key="5">
    <source>
        <dbReference type="RuleBase" id="RU000477"/>
    </source>
</evidence>
<dbReference type="InterPro" id="IPR000425">
    <property type="entry name" value="MIP"/>
</dbReference>
<feature type="transmembrane region" description="Helical" evidence="6">
    <location>
        <begin position="167"/>
        <end position="184"/>
    </location>
</feature>
<dbReference type="RefSeq" id="XP_034108183.1">
    <property type="nucleotide sequence ID" value="XM_034252292.2"/>
</dbReference>
<dbReference type="Gene3D" id="1.20.1080.10">
    <property type="entry name" value="Glycerol uptake facilitator protein"/>
    <property type="match status" value="1"/>
</dbReference>
<dbReference type="RefSeq" id="XP_051859720.1">
    <property type="nucleotide sequence ID" value="XM_052003760.1"/>
</dbReference>
<comment type="subcellular location">
    <subcellularLocation>
        <location evidence="1">Membrane</location>
        <topology evidence="1">Multi-pass membrane protein</topology>
    </subcellularLocation>
</comment>
<evidence type="ECO:0000256" key="4">
    <source>
        <dbReference type="ARBA" id="ARBA00023136"/>
    </source>
</evidence>
<protein>
    <submittedName>
        <fullName evidence="8 9">Aquaporin AQPAe.a-like</fullName>
    </submittedName>
</protein>
<dbReference type="PRINTS" id="PR00783">
    <property type="entry name" value="MINTRINSICP"/>
</dbReference>
<feature type="transmembrane region" description="Helical" evidence="6">
    <location>
        <begin position="87"/>
        <end position="111"/>
    </location>
</feature>
<dbReference type="GO" id="GO:0015267">
    <property type="term" value="F:channel activity"/>
    <property type="evidence" value="ECO:0007669"/>
    <property type="project" value="InterPro"/>
</dbReference>
<dbReference type="PANTHER" id="PTHR19139:SF270">
    <property type="entry name" value="ENTOMOGLYCEROPORIN 1-RELATED"/>
    <property type="match status" value="1"/>
</dbReference>
<dbReference type="Pfam" id="PF00230">
    <property type="entry name" value="MIP"/>
    <property type="match status" value="1"/>
</dbReference>